<feature type="chain" id="PRO_5034861572" description="WAP domain-containing protein" evidence="4">
    <location>
        <begin position="27"/>
        <end position="173"/>
    </location>
</feature>
<dbReference type="Pfam" id="PF00095">
    <property type="entry name" value="WAP"/>
    <property type="match status" value="2"/>
</dbReference>
<feature type="domain" description="WAP" evidence="5">
    <location>
        <begin position="31"/>
        <end position="78"/>
    </location>
</feature>
<sequence>RATGCPDFIGTVLIFGALSYIAGSDAVAPCIAVKPGACPAVLRGSLGPCVEGCRSDSDCSKAEKCCSTGCGHVCKPPSEGEGCPAIAQGQAGACDEKCRHDDDCLGSQKCCGNSCGSECTSVTPEGETHLLLRGGQGSQGFPSMHAHAPPSAPGSQGGQAGLLLSTLLGWPAG</sequence>
<dbReference type="InterPro" id="IPR036645">
    <property type="entry name" value="Elafin-like_sf"/>
</dbReference>
<evidence type="ECO:0000256" key="2">
    <source>
        <dbReference type="ARBA" id="ARBA00023157"/>
    </source>
</evidence>
<dbReference type="GeneTree" id="ENSGT01100000263895"/>
<evidence type="ECO:0000256" key="3">
    <source>
        <dbReference type="SAM" id="MobiDB-lite"/>
    </source>
</evidence>
<dbReference type="PANTHER" id="PTHR19441">
    <property type="entry name" value="WHEY ACDIC PROTEIN WAP"/>
    <property type="match status" value="1"/>
</dbReference>
<accession>A0A8C0GMR0</accession>
<dbReference type="Ensembl" id="ENSCABT00000007446.1">
    <property type="protein sequence ID" value="ENSCABP00000006814.1"/>
    <property type="gene ID" value="ENSCABG00000005158.1"/>
</dbReference>
<dbReference type="Gene3D" id="4.10.75.10">
    <property type="entry name" value="Elafin-like"/>
    <property type="match status" value="2"/>
</dbReference>
<reference evidence="6" key="2">
    <citation type="submission" date="2025-09" db="UniProtKB">
        <authorList>
            <consortium name="Ensembl"/>
        </authorList>
    </citation>
    <scope>IDENTIFICATION</scope>
</reference>
<dbReference type="Proteomes" id="UP000694404">
    <property type="component" value="Unplaced"/>
</dbReference>
<keyword evidence="1 4" id="KW-0732">Signal</keyword>
<evidence type="ECO:0000313" key="6">
    <source>
        <dbReference type="Ensembl" id="ENSCABP00000006814.1"/>
    </source>
</evidence>
<dbReference type="PANTHER" id="PTHR19441:SF30">
    <property type="entry name" value="ELAFIN"/>
    <property type="match status" value="1"/>
</dbReference>
<dbReference type="AlphaFoldDB" id="A0A8C0GMR0"/>
<dbReference type="GO" id="GO:0045087">
    <property type="term" value="P:innate immune response"/>
    <property type="evidence" value="ECO:0007669"/>
    <property type="project" value="TreeGrafter"/>
</dbReference>
<protein>
    <recommendedName>
        <fullName evidence="5">WAP domain-containing protein</fullName>
    </recommendedName>
</protein>
<dbReference type="SMART" id="SM00217">
    <property type="entry name" value="WAP"/>
    <property type="match status" value="2"/>
</dbReference>
<dbReference type="PROSITE" id="PS51390">
    <property type="entry name" value="WAP"/>
    <property type="match status" value="1"/>
</dbReference>
<dbReference type="InterPro" id="IPR008197">
    <property type="entry name" value="WAP_dom"/>
</dbReference>
<dbReference type="CDD" id="cd00199">
    <property type="entry name" value="WAP"/>
    <property type="match status" value="1"/>
</dbReference>
<keyword evidence="2" id="KW-1015">Disulfide bond</keyword>
<dbReference type="GO" id="GO:0019731">
    <property type="term" value="P:antibacterial humoral response"/>
    <property type="evidence" value="ECO:0007669"/>
    <property type="project" value="TreeGrafter"/>
</dbReference>
<feature type="signal peptide" evidence="4">
    <location>
        <begin position="1"/>
        <end position="26"/>
    </location>
</feature>
<reference evidence="6" key="1">
    <citation type="submission" date="2025-08" db="UniProtKB">
        <authorList>
            <consortium name="Ensembl"/>
        </authorList>
    </citation>
    <scope>IDENTIFICATION</scope>
</reference>
<keyword evidence="7" id="KW-1185">Reference proteome</keyword>
<feature type="region of interest" description="Disordered" evidence="3">
    <location>
        <begin position="134"/>
        <end position="160"/>
    </location>
</feature>
<dbReference type="PRINTS" id="PR00003">
    <property type="entry name" value="4DISULPHCORE"/>
</dbReference>
<dbReference type="GO" id="GO:0004867">
    <property type="term" value="F:serine-type endopeptidase inhibitor activity"/>
    <property type="evidence" value="ECO:0007669"/>
    <property type="project" value="TreeGrafter"/>
</dbReference>
<dbReference type="InterPro" id="IPR050514">
    <property type="entry name" value="WAP_four-disulfide_core"/>
</dbReference>
<organism evidence="6 7">
    <name type="scientific">Chelonoidis abingdonii</name>
    <name type="common">Abingdon island giant tortoise</name>
    <name type="synonym">Testudo abingdonii</name>
    <dbReference type="NCBI Taxonomy" id="106734"/>
    <lineage>
        <taxon>Eukaryota</taxon>
        <taxon>Metazoa</taxon>
        <taxon>Chordata</taxon>
        <taxon>Craniata</taxon>
        <taxon>Vertebrata</taxon>
        <taxon>Euteleostomi</taxon>
        <taxon>Archelosauria</taxon>
        <taxon>Testudinata</taxon>
        <taxon>Testudines</taxon>
        <taxon>Cryptodira</taxon>
        <taxon>Durocryptodira</taxon>
        <taxon>Testudinoidea</taxon>
        <taxon>Testudinidae</taxon>
        <taxon>Chelonoidis</taxon>
    </lineage>
</organism>
<evidence type="ECO:0000313" key="7">
    <source>
        <dbReference type="Proteomes" id="UP000694404"/>
    </source>
</evidence>
<evidence type="ECO:0000259" key="5">
    <source>
        <dbReference type="PROSITE" id="PS51390"/>
    </source>
</evidence>
<evidence type="ECO:0000256" key="1">
    <source>
        <dbReference type="ARBA" id="ARBA00022729"/>
    </source>
</evidence>
<dbReference type="GO" id="GO:0005615">
    <property type="term" value="C:extracellular space"/>
    <property type="evidence" value="ECO:0007669"/>
    <property type="project" value="TreeGrafter"/>
</dbReference>
<dbReference type="SUPFAM" id="SSF57256">
    <property type="entry name" value="Elafin-like"/>
    <property type="match status" value="2"/>
</dbReference>
<name>A0A8C0GMR0_CHEAB</name>
<evidence type="ECO:0000256" key="4">
    <source>
        <dbReference type="SAM" id="SignalP"/>
    </source>
</evidence>
<dbReference type="OMA" id="SKAEKCC"/>
<proteinExistence type="predicted"/>